<name>A0A285N0S7_NATPI</name>
<dbReference type="Proteomes" id="UP000219453">
    <property type="component" value="Unassembled WGS sequence"/>
</dbReference>
<feature type="transmembrane region" description="Helical" evidence="1">
    <location>
        <begin position="65"/>
        <end position="89"/>
    </location>
</feature>
<evidence type="ECO:0000313" key="3">
    <source>
        <dbReference type="Proteomes" id="UP000219453"/>
    </source>
</evidence>
<accession>A0A285N0S7</accession>
<dbReference type="RefSeq" id="WP_097007209.1">
    <property type="nucleotide sequence ID" value="NZ_OBEJ01000001.1"/>
</dbReference>
<dbReference type="OrthoDB" id="210904at2157"/>
<organism evidence="2 3">
    <name type="scientific">Natronoarchaeum philippinense</name>
    <dbReference type="NCBI Taxonomy" id="558529"/>
    <lineage>
        <taxon>Archaea</taxon>
        <taxon>Methanobacteriati</taxon>
        <taxon>Methanobacteriota</taxon>
        <taxon>Stenosarchaea group</taxon>
        <taxon>Halobacteria</taxon>
        <taxon>Halobacteriales</taxon>
        <taxon>Natronoarchaeaceae</taxon>
    </lineage>
</organism>
<dbReference type="InterPro" id="IPR055942">
    <property type="entry name" value="DUF7520"/>
</dbReference>
<keyword evidence="1" id="KW-0812">Transmembrane</keyword>
<feature type="transmembrane region" description="Helical" evidence="1">
    <location>
        <begin position="24"/>
        <end position="45"/>
    </location>
</feature>
<dbReference type="Pfam" id="PF24364">
    <property type="entry name" value="DUF7520"/>
    <property type="match status" value="1"/>
</dbReference>
<sequence length="92" mass="9518">MTDAEPTFEGIDAGSELDGRRFVIGLYLALSGVAALMGAALSVVLTEVSEPLTLFGFISLPPTMLGFALYGGLTVAAVLGVPLVAILYLSER</sequence>
<protein>
    <recommendedName>
        <fullName evidence="4">Cox cluster protein</fullName>
    </recommendedName>
</protein>
<evidence type="ECO:0000256" key="1">
    <source>
        <dbReference type="SAM" id="Phobius"/>
    </source>
</evidence>
<keyword evidence="3" id="KW-1185">Reference proteome</keyword>
<keyword evidence="1" id="KW-1133">Transmembrane helix</keyword>
<evidence type="ECO:0008006" key="4">
    <source>
        <dbReference type="Google" id="ProtNLM"/>
    </source>
</evidence>
<proteinExistence type="predicted"/>
<gene>
    <name evidence="2" type="ORF">SAMN06269185_0150</name>
</gene>
<evidence type="ECO:0000313" key="2">
    <source>
        <dbReference type="EMBL" id="SNZ02938.1"/>
    </source>
</evidence>
<reference evidence="3" key="1">
    <citation type="submission" date="2017-09" db="EMBL/GenBank/DDBJ databases">
        <authorList>
            <person name="Varghese N."/>
            <person name="Submissions S."/>
        </authorList>
    </citation>
    <scope>NUCLEOTIDE SEQUENCE [LARGE SCALE GENOMIC DNA]</scope>
    <source>
        <strain evidence="3">DSM 27208</strain>
    </source>
</reference>
<dbReference type="EMBL" id="OBEJ01000001">
    <property type="protein sequence ID" value="SNZ02938.1"/>
    <property type="molecule type" value="Genomic_DNA"/>
</dbReference>
<keyword evidence="1" id="KW-0472">Membrane</keyword>
<dbReference type="AlphaFoldDB" id="A0A285N0S7"/>